<dbReference type="Proteomes" id="UP001160152">
    <property type="component" value="Unassembled WGS sequence"/>
</dbReference>
<dbReference type="EMBL" id="JAOCBV010000002">
    <property type="protein sequence ID" value="MDH0760454.1"/>
    <property type="molecule type" value="Genomic_DNA"/>
</dbReference>
<organism evidence="1 2">
    <name type="scientific">Pseudomonas juntendi</name>
    <dbReference type="NCBI Taxonomy" id="2666183"/>
    <lineage>
        <taxon>Bacteria</taxon>
        <taxon>Pseudomonadati</taxon>
        <taxon>Pseudomonadota</taxon>
        <taxon>Gammaproteobacteria</taxon>
        <taxon>Pseudomonadales</taxon>
        <taxon>Pseudomonadaceae</taxon>
        <taxon>Pseudomonas</taxon>
    </lineage>
</organism>
<comment type="caution">
    <text evidence="1">The sequence shown here is derived from an EMBL/GenBank/DDBJ whole genome shotgun (WGS) entry which is preliminary data.</text>
</comment>
<sequence length="76" mass="8520">MSRLEATTSKGASLWIARDDRSDGGELWRLDCAHGYRGRQFDELPRFYRTARGAKQAAALMTGERLTWALPASTNC</sequence>
<name>A0ABD4YMR4_9PSED</name>
<protein>
    <submittedName>
        <fullName evidence="1">Uncharacterized protein</fullName>
    </submittedName>
</protein>
<reference evidence="1 2" key="1">
    <citation type="submission" date="2022-09" db="EMBL/GenBank/DDBJ databases">
        <title>Intensive care unit water sources are persistently colonized with multi-drug resistant bacteria and are the site of extensive horizontal gene transfer of antibiotic resistance genes.</title>
        <authorList>
            <person name="Diorio-Toth L."/>
        </authorList>
    </citation>
    <scope>NUCLEOTIDE SEQUENCE [LARGE SCALE GENOMIC DNA]</scope>
    <source>
        <strain evidence="1 2">GD03901</strain>
    </source>
</reference>
<dbReference type="AlphaFoldDB" id="A0ABD4YMR4"/>
<evidence type="ECO:0000313" key="2">
    <source>
        <dbReference type="Proteomes" id="UP001160152"/>
    </source>
</evidence>
<dbReference type="RefSeq" id="WP_235575269.1">
    <property type="nucleotide sequence ID" value="NZ_JAKGAU010000019.1"/>
</dbReference>
<accession>A0ABD4YMR4</accession>
<evidence type="ECO:0000313" key="1">
    <source>
        <dbReference type="EMBL" id="MDH0760454.1"/>
    </source>
</evidence>
<gene>
    <name evidence="1" type="ORF">N5C70_27715</name>
</gene>
<proteinExistence type="predicted"/>